<gene>
    <name evidence="1" type="ORF">AVEN_116841_1</name>
</gene>
<dbReference type="Proteomes" id="UP000499080">
    <property type="component" value="Unassembled WGS sequence"/>
</dbReference>
<sequence length="95" mass="10307">MVDSTFGACVVDQSNDLIHSEKLSASLRFPQSTRTGSNKSVRSVSATNVKNSKISSIDWKYLLFHALLDLLPCRKPELEQSSAVVVCIGTHGIAT</sequence>
<organism evidence="1 2">
    <name type="scientific">Araneus ventricosus</name>
    <name type="common">Orbweaver spider</name>
    <name type="synonym">Epeira ventricosa</name>
    <dbReference type="NCBI Taxonomy" id="182803"/>
    <lineage>
        <taxon>Eukaryota</taxon>
        <taxon>Metazoa</taxon>
        <taxon>Ecdysozoa</taxon>
        <taxon>Arthropoda</taxon>
        <taxon>Chelicerata</taxon>
        <taxon>Arachnida</taxon>
        <taxon>Araneae</taxon>
        <taxon>Araneomorphae</taxon>
        <taxon>Entelegynae</taxon>
        <taxon>Araneoidea</taxon>
        <taxon>Araneidae</taxon>
        <taxon>Araneus</taxon>
    </lineage>
</organism>
<keyword evidence="2" id="KW-1185">Reference proteome</keyword>
<dbReference type="EMBL" id="BGPR01003415">
    <property type="protein sequence ID" value="GBM87847.1"/>
    <property type="molecule type" value="Genomic_DNA"/>
</dbReference>
<comment type="caution">
    <text evidence="1">The sequence shown here is derived from an EMBL/GenBank/DDBJ whole genome shotgun (WGS) entry which is preliminary data.</text>
</comment>
<reference evidence="1 2" key="1">
    <citation type="journal article" date="2019" name="Sci. Rep.">
        <title>Orb-weaving spider Araneus ventricosus genome elucidates the spidroin gene catalogue.</title>
        <authorList>
            <person name="Kono N."/>
            <person name="Nakamura H."/>
            <person name="Ohtoshi R."/>
            <person name="Moran D.A.P."/>
            <person name="Shinohara A."/>
            <person name="Yoshida Y."/>
            <person name="Fujiwara M."/>
            <person name="Mori M."/>
            <person name="Tomita M."/>
            <person name="Arakawa K."/>
        </authorList>
    </citation>
    <scope>NUCLEOTIDE SEQUENCE [LARGE SCALE GENOMIC DNA]</scope>
</reference>
<accession>A0A4Y2JCQ5</accession>
<name>A0A4Y2JCQ5_ARAVE</name>
<evidence type="ECO:0000313" key="1">
    <source>
        <dbReference type="EMBL" id="GBM87847.1"/>
    </source>
</evidence>
<evidence type="ECO:0000313" key="2">
    <source>
        <dbReference type="Proteomes" id="UP000499080"/>
    </source>
</evidence>
<dbReference type="AlphaFoldDB" id="A0A4Y2JCQ5"/>
<proteinExistence type="predicted"/>
<protein>
    <submittedName>
        <fullName evidence="1">Uncharacterized protein</fullName>
    </submittedName>
</protein>